<dbReference type="EMBL" id="BNCO01000021">
    <property type="protein sequence ID" value="GIL55514.1"/>
    <property type="molecule type" value="Genomic_DNA"/>
</dbReference>
<comment type="caution">
    <text evidence="2">The sequence shown here is derived from an EMBL/GenBank/DDBJ whole genome shotgun (WGS) entry which is preliminary data.</text>
</comment>
<feature type="non-terminal residue" evidence="2">
    <location>
        <position position="1"/>
    </location>
</feature>
<keyword evidence="1" id="KW-0472">Membrane</keyword>
<proteinExistence type="predicted"/>
<keyword evidence="1" id="KW-0812">Transmembrane</keyword>
<organism evidence="2 3">
    <name type="scientific">Volvox africanus</name>
    <dbReference type="NCBI Taxonomy" id="51714"/>
    <lineage>
        <taxon>Eukaryota</taxon>
        <taxon>Viridiplantae</taxon>
        <taxon>Chlorophyta</taxon>
        <taxon>core chlorophytes</taxon>
        <taxon>Chlorophyceae</taxon>
        <taxon>CS clade</taxon>
        <taxon>Chlamydomonadales</taxon>
        <taxon>Volvocaceae</taxon>
        <taxon>Volvox</taxon>
    </lineage>
</organism>
<feature type="transmembrane region" description="Helical" evidence="1">
    <location>
        <begin position="31"/>
        <end position="47"/>
    </location>
</feature>
<name>A0A8J4B796_9CHLO</name>
<accession>A0A8J4B796</accession>
<keyword evidence="3" id="KW-1185">Reference proteome</keyword>
<gene>
    <name evidence="2" type="ORF">Vafri_11079</name>
</gene>
<keyword evidence="1" id="KW-1133">Transmembrane helix</keyword>
<evidence type="ECO:0000313" key="3">
    <source>
        <dbReference type="Proteomes" id="UP000747399"/>
    </source>
</evidence>
<evidence type="ECO:0000256" key="1">
    <source>
        <dbReference type="SAM" id="Phobius"/>
    </source>
</evidence>
<protein>
    <submittedName>
        <fullName evidence="2">Uncharacterized protein</fullName>
    </submittedName>
</protein>
<dbReference type="Proteomes" id="UP000747399">
    <property type="component" value="Unassembled WGS sequence"/>
</dbReference>
<sequence>KAFASSGLGPFLVSPTWPAYTKPSSTKSDAMASLILILLLALLVLPSKATVSFSVLRCAGGGSEAGTYRAWDSGSKTMEGRQGQTGTCAHFGWRGDVRAS</sequence>
<reference evidence="2" key="1">
    <citation type="journal article" date="2021" name="Proc. Natl. Acad. Sci. U.S.A.">
        <title>Three genomes in the algal genus Volvox reveal the fate of a haploid sex-determining region after a transition to homothallism.</title>
        <authorList>
            <person name="Yamamoto K."/>
            <person name="Hamaji T."/>
            <person name="Kawai-Toyooka H."/>
            <person name="Matsuzaki R."/>
            <person name="Takahashi F."/>
            <person name="Nishimura Y."/>
            <person name="Kawachi M."/>
            <person name="Noguchi H."/>
            <person name="Minakuchi Y."/>
            <person name="Umen J.G."/>
            <person name="Toyoda A."/>
            <person name="Nozaki H."/>
        </authorList>
    </citation>
    <scope>NUCLEOTIDE SEQUENCE</scope>
    <source>
        <strain evidence="2">NIES-3780</strain>
    </source>
</reference>
<evidence type="ECO:0000313" key="2">
    <source>
        <dbReference type="EMBL" id="GIL55514.1"/>
    </source>
</evidence>
<dbReference type="AlphaFoldDB" id="A0A8J4B796"/>